<sequence>AARATLMGGLPQGGGMATIAATPDELAEDLAEHDGHVAIAALNTPGNTVISGPTERVAEISAAWAAKHRKTKTLTVSHAFHSPLMDPILEPFTQAITNLTYHQPTLPLLSNLTGEPADERIATPEYWAQHIRQPVRFHPAITHIAPETGIFLELGPDPVLATATQHTLSHITTGTDRP</sequence>
<dbReference type="SMART" id="SM00827">
    <property type="entry name" value="PKS_AT"/>
    <property type="match status" value="1"/>
</dbReference>
<dbReference type="PANTHER" id="PTHR43775:SF51">
    <property type="entry name" value="INACTIVE PHENOLPHTHIOCEROL SYNTHESIS POLYKETIDE SYNTHASE TYPE I PKS1-RELATED"/>
    <property type="match status" value="1"/>
</dbReference>
<keyword evidence="4" id="KW-0012">Acyltransferase</keyword>
<dbReference type="Proteomes" id="UP000275401">
    <property type="component" value="Unassembled WGS sequence"/>
</dbReference>
<name>A0A3M8VF40_9ACTN</name>
<proteinExistence type="predicted"/>
<protein>
    <submittedName>
        <fullName evidence="4">Acyltransferase domain-containing protein</fullName>
    </submittedName>
</protein>
<dbReference type="SUPFAM" id="SSF52151">
    <property type="entry name" value="FabD/lysophospholipase-like"/>
    <property type="match status" value="1"/>
</dbReference>
<feature type="domain" description="Malonyl-CoA:ACP transacylase (MAT)" evidence="3">
    <location>
        <begin position="1"/>
        <end position="178"/>
    </location>
</feature>
<feature type="non-terminal residue" evidence="4">
    <location>
        <position position="1"/>
    </location>
</feature>
<dbReference type="PANTHER" id="PTHR43775">
    <property type="entry name" value="FATTY ACID SYNTHASE"/>
    <property type="match status" value="1"/>
</dbReference>
<evidence type="ECO:0000259" key="3">
    <source>
        <dbReference type="SMART" id="SM00827"/>
    </source>
</evidence>
<dbReference type="InterPro" id="IPR050091">
    <property type="entry name" value="PKS_NRPS_Biosynth_Enz"/>
</dbReference>
<reference evidence="4 5" key="1">
    <citation type="submission" date="2018-11" db="EMBL/GenBank/DDBJ databases">
        <title>The Potential of Streptomyces as Biocontrol Agents against the Tomato grey mould, Botrytis cinerea (Gray mold) Frontiers in Microbiology.</title>
        <authorList>
            <person name="Li D."/>
        </authorList>
    </citation>
    <scope>NUCLEOTIDE SEQUENCE [LARGE SCALE GENOMIC DNA]</scope>
    <source>
        <strain evidence="4 5">NEAU-LD23</strain>
    </source>
</reference>
<evidence type="ECO:0000256" key="1">
    <source>
        <dbReference type="ARBA" id="ARBA00022679"/>
    </source>
</evidence>
<dbReference type="AlphaFoldDB" id="A0A3M8VF40"/>
<accession>A0A3M8VF40</accession>
<dbReference type="EMBL" id="RIBZ01000348">
    <property type="protein sequence ID" value="RNG16204.1"/>
    <property type="molecule type" value="Genomic_DNA"/>
</dbReference>
<dbReference type="GO" id="GO:0004312">
    <property type="term" value="F:fatty acid synthase activity"/>
    <property type="evidence" value="ECO:0007669"/>
    <property type="project" value="TreeGrafter"/>
</dbReference>
<keyword evidence="5" id="KW-1185">Reference proteome</keyword>
<dbReference type="Pfam" id="PF00698">
    <property type="entry name" value="Acyl_transf_1"/>
    <property type="match status" value="1"/>
</dbReference>
<gene>
    <name evidence="4" type="ORF">EEJ42_30920</name>
</gene>
<dbReference type="Gene3D" id="3.40.366.10">
    <property type="entry name" value="Malonyl-Coenzyme A Acyl Carrier Protein, domain 2"/>
    <property type="match status" value="1"/>
</dbReference>
<dbReference type="GO" id="GO:0006633">
    <property type="term" value="P:fatty acid biosynthetic process"/>
    <property type="evidence" value="ECO:0007669"/>
    <property type="project" value="TreeGrafter"/>
</dbReference>
<evidence type="ECO:0000256" key="2">
    <source>
        <dbReference type="ARBA" id="ARBA00023268"/>
    </source>
</evidence>
<dbReference type="RefSeq" id="WP_148082055.1">
    <property type="nucleotide sequence ID" value="NZ_RIBZ01000348.1"/>
</dbReference>
<keyword evidence="2" id="KW-0511">Multifunctional enzyme</keyword>
<dbReference type="InterPro" id="IPR001227">
    <property type="entry name" value="Ac_transferase_dom_sf"/>
</dbReference>
<evidence type="ECO:0000313" key="4">
    <source>
        <dbReference type="EMBL" id="RNG16204.1"/>
    </source>
</evidence>
<comment type="caution">
    <text evidence="4">The sequence shown here is derived from an EMBL/GenBank/DDBJ whole genome shotgun (WGS) entry which is preliminary data.</text>
</comment>
<dbReference type="InterPro" id="IPR014043">
    <property type="entry name" value="Acyl_transferase_dom"/>
</dbReference>
<organism evidence="4 5">
    <name type="scientific">Streptomyces botrytidirepellens</name>
    <dbReference type="NCBI Taxonomy" id="2486417"/>
    <lineage>
        <taxon>Bacteria</taxon>
        <taxon>Bacillati</taxon>
        <taxon>Actinomycetota</taxon>
        <taxon>Actinomycetes</taxon>
        <taxon>Kitasatosporales</taxon>
        <taxon>Streptomycetaceae</taxon>
        <taxon>Streptomyces</taxon>
    </lineage>
</organism>
<evidence type="ECO:0000313" key="5">
    <source>
        <dbReference type="Proteomes" id="UP000275401"/>
    </source>
</evidence>
<keyword evidence="1 4" id="KW-0808">Transferase</keyword>
<dbReference type="InterPro" id="IPR016035">
    <property type="entry name" value="Acyl_Trfase/lysoPLipase"/>
</dbReference>
<feature type="non-terminal residue" evidence="4">
    <location>
        <position position="178"/>
    </location>
</feature>